<dbReference type="Proteomes" id="UP000245698">
    <property type="component" value="Unassembled WGS sequence"/>
</dbReference>
<sequence length="45" mass="4763">MGAVVDALVTSVTSMVMSIATAVSYVELRQVREGTSVDELAEIFS</sequence>
<organism evidence="1 2">
    <name type="scientific">Mesorhizobium delmotii</name>
    <dbReference type="NCBI Taxonomy" id="1631247"/>
    <lineage>
        <taxon>Bacteria</taxon>
        <taxon>Pseudomonadati</taxon>
        <taxon>Pseudomonadota</taxon>
        <taxon>Alphaproteobacteria</taxon>
        <taxon>Hyphomicrobiales</taxon>
        <taxon>Phyllobacteriaceae</taxon>
        <taxon>Mesorhizobium</taxon>
    </lineage>
</organism>
<evidence type="ECO:0000313" key="2">
    <source>
        <dbReference type="Proteomes" id="UP000245698"/>
    </source>
</evidence>
<proteinExistence type="predicted"/>
<dbReference type="EMBL" id="FUIG01000018">
    <property type="protein sequence ID" value="SJM30063.1"/>
    <property type="molecule type" value="Genomic_DNA"/>
</dbReference>
<keyword evidence="2" id="KW-1185">Reference proteome</keyword>
<name>A0A2P9AFZ6_9HYPH</name>
<dbReference type="AlphaFoldDB" id="A0A2P9AFZ6"/>
<gene>
    <name evidence="1" type="ORF">BQ8482_120118</name>
</gene>
<evidence type="ECO:0000313" key="1">
    <source>
        <dbReference type="EMBL" id="SJM30063.1"/>
    </source>
</evidence>
<reference evidence="2" key="1">
    <citation type="submission" date="2016-12" db="EMBL/GenBank/DDBJ databases">
        <authorList>
            <person name="Brunel B."/>
        </authorList>
    </citation>
    <scope>NUCLEOTIDE SEQUENCE [LARGE SCALE GENOMIC DNA]</scope>
</reference>
<protein>
    <submittedName>
        <fullName evidence="1">Uncharacterized protein</fullName>
    </submittedName>
</protein>
<accession>A0A2P9AFZ6</accession>